<evidence type="ECO:0000313" key="3">
    <source>
        <dbReference type="EMBL" id="KAG5927729.1"/>
    </source>
</evidence>
<feature type="compositionally biased region" description="Basic and acidic residues" evidence="1">
    <location>
        <begin position="134"/>
        <end position="147"/>
    </location>
</feature>
<organism evidence="3 4">
    <name type="scientific">Claviceps africana</name>
    <dbReference type="NCBI Taxonomy" id="83212"/>
    <lineage>
        <taxon>Eukaryota</taxon>
        <taxon>Fungi</taxon>
        <taxon>Dikarya</taxon>
        <taxon>Ascomycota</taxon>
        <taxon>Pezizomycotina</taxon>
        <taxon>Sordariomycetes</taxon>
        <taxon>Hypocreomycetidae</taxon>
        <taxon>Hypocreales</taxon>
        <taxon>Clavicipitaceae</taxon>
        <taxon>Claviceps</taxon>
    </lineage>
</organism>
<dbReference type="Proteomes" id="UP000811619">
    <property type="component" value="Unassembled WGS sequence"/>
</dbReference>
<dbReference type="AlphaFoldDB" id="A0A8K0J8Q8"/>
<dbReference type="EMBL" id="SRPY01000160">
    <property type="protein sequence ID" value="KAG5927729.1"/>
    <property type="molecule type" value="Genomic_DNA"/>
</dbReference>
<sequence length="306" mass="33736">MRLPQTYFLLYIAAASAGVIPPEVMDAWLPGRGTLTKRAPVEAPVAGPNDKDDPYGGIEWPGHKPDDFLTADASNGVHERQEDGGILSPNYIPVRRDDGDDPSNNVQRRQEGGVILDGGVIPDDGHIPSNNVQRRQEGNGDLDDIRRRQGYGDSPSSNDVHVRQYGGILDHGHIIEDGHDVRRRQDDYSDISSNDVQVRQEGNGDLDDIRRRQGYGDSPSSNDVHVRQDGGILDHGHIIEDGHDVQVRQEGNGDLDDIRRRQGYGDSPSSNDVHVRQDGGIVSPDYIPVRRDDGDYPQHIPVLPVV</sequence>
<evidence type="ECO:0000256" key="2">
    <source>
        <dbReference type="SAM" id="SignalP"/>
    </source>
</evidence>
<feature type="chain" id="PRO_5035466839" evidence="2">
    <location>
        <begin position="18"/>
        <end position="306"/>
    </location>
</feature>
<feature type="region of interest" description="Disordered" evidence="1">
    <location>
        <begin position="188"/>
        <end position="224"/>
    </location>
</feature>
<name>A0A8K0J8Q8_9HYPO</name>
<keyword evidence="2" id="KW-0732">Signal</keyword>
<evidence type="ECO:0000313" key="4">
    <source>
        <dbReference type="Proteomes" id="UP000811619"/>
    </source>
</evidence>
<reference evidence="3" key="1">
    <citation type="journal article" date="2020" name="bioRxiv">
        <title>Whole genome comparisons of ergot fungi reveals the divergence and evolution of species within the genus Claviceps are the result of varying mechanisms driving genome evolution and host range expansion.</title>
        <authorList>
            <person name="Wyka S.A."/>
            <person name="Mondo S.J."/>
            <person name="Liu M."/>
            <person name="Dettman J."/>
            <person name="Nalam V."/>
            <person name="Broders K.D."/>
        </authorList>
    </citation>
    <scope>NUCLEOTIDE SEQUENCE</scope>
    <source>
        <strain evidence="3">CCC 489</strain>
    </source>
</reference>
<feature type="region of interest" description="Disordered" evidence="1">
    <location>
        <begin position="77"/>
        <end position="160"/>
    </location>
</feature>
<proteinExistence type="predicted"/>
<gene>
    <name evidence="3" type="ORF">E4U42_001887</name>
</gene>
<evidence type="ECO:0000256" key="1">
    <source>
        <dbReference type="SAM" id="MobiDB-lite"/>
    </source>
</evidence>
<keyword evidence="4" id="KW-1185">Reference proteome</keyword>
<feature type="signal peptide" evidence="2">
    <location>
        <begin position="1"/>
        <end position="17"/>
    </location>
</feature>
<feature type="region of interest" description="Disordered" evidence="1">
    <location>
        <begin position="253"/>
        <end position="285"/>
    </location>
</feature>
<accession>A0A8K0J8Q8</accession>
<protein>
    <submittedName>
        <fullName evidence="3">Uncharacterized protein</fullName>
    </submittedName>
</protein>
<comment type="caution">
    <text evidence="3">The sequence shown here is derived from an EMBL/GenBank/DDBJ whole genome shotgun (WGS) entry which is preliminary data.</text>
</comment>